<sequence>MNDLNMFTYIINNKLKIDELLNKIKSLVPELEQYSNNISKYLVPQEEELLDSYRELYSITYDLQIIVNTLLNYNTEKAAFFSCPLDKSQVLNHKVQYENNIISIKIAGILPTKIRKKDYTFIKQYWIGTIVYAIKSLNLEKTHEKIFVKIKFHIRHWSDVENRFIKFLIDGIRYSALIIDDDYKHLSYMVDGVDIEKDNNEYTEMFITTYENKINIINL</sequence>
<protein>
    <submittedName>
        <fullName evidence="1">Uncharacterized protein</fullName>
    </submittedName>
</protein>
<name>A0A060N568_CLOBO</name>
<organism evidence="1">
    <name type="scientific">Clostridium botulinum B str. Osaka05</name>
    <dbReference type="NCBI Taxonomy" id="1407017"/>
    <lineage>
        <taxon>Bacteria</taxon>
        <taxon>Bacillati</taxon>
        <taxon>Bacillota</taxon>
        <taxon>Clostridia</taxon>
        <taxon>Eubacteriales</taxon>
        <taxon>Clostridiaceae</taxon>
        <taxon>Clostridium</taxon>
    </lineage>
</organism>
<evidence type="ECO:0000313" key="1">
    <source>
        <dbReference type="EMBL" id="BAO05042.1"/>
    </source>
</evidence>
<gene>
    <name evidence="1" type="ORF">CBO05P2_017</name>
</gene>
<reference evidence="1" key="1">
    <citation type="submission" date="2013-10" db="EMBL/GenBank/DDBJ databases">
        <title>Draft genome sequence of Clostridium botulinum type B strain Osaka05.</title>
        <authorList>
            <person name="Sakaguchi Y."/>
            <person name="Hosomi K."/>
            <person name="Uchiyama J."/>
            <person name="Ogura Y."/>
            <person name="Sakaguchi M."/>
            <person name="Kohda T."/>
            <person name="Mukamoto M."/>
            <person name="Misawa N."/>
            <person name="Matsuzaki S."/>
            <person name="Hayashi T."/>
            <person name="Kozaki S."/>
        </authorList>
    </citation>
    <scope>NUCLEOTIDE SEQUENCE</scope>
    <source>
        <strain evidence="1">Osaka05</strain>
    </source>
</reference>
<dbReference type="HOGENOM" id="CLU_1259594_0_0_9"/>
<dbReference type="RefSeq" id="WP_242831573.1">
    <property type="nucleotide sequence ID" value="NZ_BA000059.1"/>
</dbReference>
<dbReference type="AlphaFoldDB" id="A0A060N568"/>
<accession>A0A060N568</accession>
<dbReference type="EMBL" id="BA000059">
    <property type="protein sequence ID" value="BAO05042.1"/>
    <property type="molecule type" value="Genomic_DNA"/>
</dbReference>
<dbReference type="Proteomes" id="UP000054164">
    <property type="component" value="Unassembled WGS sequence"/>
</dbReference>
<proteinExistence type="predicted"/>